<name>A0A4S4DLE3_CAMSN</name>
<dbReference type="AlphaFoldDB" id="A0A4S4DLE3"/>
<dbReference type="STRING" id="542762.A0A4S4DLE3"/>
<dbReference type="Gene3D" id="1.20.1280.50">
    <property type="match status" value="1"/>
</dbReference>
<organism evidence="3 4">
    <name type="scientific">Camellia sinensis var. sinensis</name>
    <name type="common">China tea</name>
    <dbReference type="NCBI Taxonomy" id="542762"/>
    <lineage>
        <taxon>Eukaryota</taxon>
        <taxon>Viridiplantae</taxon>
        <taxon>Streptophyta</taxon>
        <taxon>Embryophyta</taxon>
        <taxon>Tracheophyta</taxon>
        <taxon>Spermatophyta</taxon>
        <taxon>Magnoliopsida</taxon>
        <taxon>eudicotyledons</taxon>
        <taxon>Gunneridae</taxon>
        <taxon>Pentapetalae</taxon>
        <taxon>asterids</taxon>
        <taxon>Ericales</taxon>
        <taxon>Theaceae</taxon>
        <taxon>Camellia</taxon>
    </lineage>
</organism>
<dbReference type="EMBL" id="SDRB02010879">
    <property type="protein sequence ID" value="THG03753.1"/>
    <property type="molecule type" value="Genomic_DNA"/>
</dbReference>
<dbReference type="Proteomes" id="UP000306102">
    <property type="component" value="Unassembled WGS sequence"/>
</dbReference>
<dbReference type="InterPro" id="IPR006527">
    <property type="entry name" value="F-box-assoc_dom_typ1"/>
</dbReference>
<dbReference type="InterPro" id="IPR001810">
    <property type="entry name" value="F-box_dom"/>
</dbReference>
<dbReference type="Pfam" id="PF07734">
    <property type="entry name" value="FBA_1"/>
    <property type="match status" value="1"/>
</dbReference>
<dbReference type="PANTHER" id="PTHR35546">
    <property type="entry name" value="F-BOX PROTEIN INTERACTION DOMAIN PROTEIN-RELATED"/>
    <property type="match status" value="1"/>
</dbReference>
<dbReference type="InterPro" id="IPR055290">
    <property type="entry name" value="At3g26010-like"/>
</dbReference>
<dbReference type="InterPro" id="IPR036047">
    <property type="entry name" value="F-box-like_dom_sf"/>
</dbReference>
<feature type="domain" description="F-box associated beta-propeller type 1" evidence="2">
    <location>
        <begin position="167"/>
        <end position="324"/>
    </location>
</feature>
<dbReference type="NCBIfam" id="TIGR01640">
    <property type="entry name" value="F_box_assoc_1"/>
    <property type="match status" value="1"/>
</dbReference>
<feature type="domain" description="F-box" evidence="1">
    <location>
        <begin position="93"/>
        <end position="125"/>
    </location>
</feature>
<protein>
    <submittedName>
        <fullName evidence="3">Uncharacterized protein</fullName>
    </submittedName>
</protein>
<comment type="caution">
    <text evidence="3">The sequence shown here is derived from an EMBL/GenBank/DDBJ whole genome shotgun (WGS) entry which is preliminary data.</text>
</comment>
<gene>
    <name evidence="3" type="ORF">TEA_012201</name>
</gene>
<dbReference type="InterPro" id="IPR017451">
    <property type="entry name" value="F-box-assoc_interact_dom"/>
</dbReference>
<dbReference type="PANTHER" id="PTHR35546:SF134">
    <property type="entry name" value="F-BOX ASSOCIATED DOMAIN-CONTAINING PROTEIN"/>
    <property type="match status" value="1"/>
</dbReference>
<dbReference type="Pfam" id="PF00646">
    <property type="entry name" value="F-box"/>
    <property type="match status" value="1"/>
</dbReference>
<evidence type="ECO:0000259" key="1">
    <source>
        <dbReference type="Pfam" id="PF00646"/>
    </source>
</evidence>
<proteinExistence type="predicted"/>
<reference evidence="3 4" key="1">
    <citation type="journal article" date="2018" name="Proc. Natl. Acad. Sci. U.S.A.">
        <title>Draft genome sequence of Camellia sinensis var. sinensis provides insights into the evolution of the tea genome and tea quality.</title>
        <authorList>
            <person name="Wei C."/>
            <person name="Yang H."/>
            <person name="Wang S."/>
            <person name="Zhao J."/>
            <person name="Liu C."/>
            <person name="Gao L."/>
            <person name="Xia E."/>
            <person name="Lu Y."/>
            <person name="Tai Y."/>
            <person name="She G."/>
            <person name="Sun J."/>
            <person name="Cao H."/>
            <person name="Tong W."/>
            <person name="Gao Q."/>
            <person name="Li Y."/>
            <person name="Deng W."/>
            <person name="Jiang X."/>
            <person name="Wang W."/>
            <person name="Chen Q."/>
            <person name="Zhang S."/>
            <person name="Li H."/>
            <person name="Wu J."/>
            <person name="Wang P."/>
            <person name="Li P."/>
            <person name="Shi C."/>
            <person name="Zheng F."/>
            <person name="Jian J."/>
            <person name="Huang B."/>
            <person name="Shan D."/>
            <person name="Shi M."/>
            <person name="Fang C."/>
            <person name="Yue Y."/>
            <person name="Li F."/>
            <person name="Li D."/>
            <person name="Wei S."/>
            <person name="Han B."/>
            <person name="Jiang C."/>
            <person name="Yin Y."/>
            <person name="Xia T."/>
            <person name="Zhang Z."/>
            <person name="Bennetzen J.L."/>
            <person name="Zhao S."/>
            <person name="Wan X."/>
        </authorList>
    </citation>
    <scope>NUCLEOTIDE SEQUENCE [LARGE SCALE GENOMIC DNA]</scope>
    <source>
        <strain evidence="4">cv. Shuchazao</strain>
        <tissue evidence="3">Leaf</tissue>
    </source>
</reference>
<evidence type="ECO:0000313" key="4">
    <source>
        <dbReference type="Proteomes" id="UP000306102"/>
    </source>
</evidence>
<keyword evidence="4" id="KW-1185">Reference proteome</keyword>
<dbReference type="SUPFAM" id="SSF81383">
    <property type="entry name" value="F-box domain"/>
    <property type="match status" value="1"/>
</dbReference>
<sequence length="463" mass="52804">MGDKFISIIFVKKNVINVSERLHCIARSENTDELNCYGTTTSLPPPYIITTSPNPRSLTSTTAAAAMSSSGQRRRRLKNTVTISSAEKVIGDDDLLGKILIRLPAKPLITFKLVSKSWCSLISDPFVLDNWIPPISASSFFLLRYFSPSSRIIKFNHIYHAGFVNKNKKLESFKYVDDRVKISQSCKGLLLCSTCFSDLYPNSPRYYVVNPTTKEFTTIPRPTNGDDRYFIASINLAFDPAVSLRYKIVAVLSKQWPDHNCQIAVYSSETRIWMFSDASFACSGKITFHNGVFFNGKIHWSCCHSQASIYYDLNRNQFSALPMPICLSIVPMYFGEFGGRLRLMEFYRNPTSHFDVLELKSDYSEWFVKYRIDLKMGVSAFPEMRRAGWCTAFVFNVLCFLGGEVEGDSCLILYIPCKVISYNFKDKSFRKICNLTLSREDISNLRGCPWSTIHPCMETMFHV</sequence>
<evidence type="ECO:0000313" key="3">
    <source>
        <dbReference type="EMBL" id="THG03753.1"/>
    </source>
</evidence>
<evidence type="ECO:0000259" key="2">
    <source>
        <dbReference type="Pfam" id="PF07734"/>
    </source>
</evidence>
<accession>A0A4S4DLE3</accession>